<reference evidence="2 4" key="2">
    <citation type="submission" date="2020-02" db="EMBL/GenBank/DDBJ databases">
        <title>The WGS of Modestobacter muralis DSM 100205.</title>
        <authorList>
            <person name="Jiang Z."/>
        </authorList>
    </citation>
    <scope>NUCLEOTIDE SEQUENCE [LARGE SCALE GENOMIC DNA]</scope>
    <source>
        <strain evidence="2 4">DSM 100205</strain>
    </source>
</reference>
<sequence length="183" mass="20208">MTSSQSNGHQFVKATVHLAGAVPIETGHRAQYSAEHIQARIGGVLIYFLDLAAVDAFAASVKEAEQFGRAAFAGRQTFRLPGDFMTNTQEVSLVVRLQGHQEAASRKGTVANDHTDGHGNVIVGFGGVRLFLHDPEALHRLIHVTNTVARLAAALWPALTMDEIESRDTYAERWEERQREHQR</sequence>
<evidence type="ECO:0000313" key="3">
    <source>
        <dbReference type="Proteomes" id="UP000468828"/>
    </source>
</evidence>
<dbReference type="EMBL" id="JAAGWH010000069">
    <property type="protein sequence ID" value="NEK96605.1"/>
    <property type="molecule type" value="Genomic_DNA"/>
</dbReference>
<evidence type="ECO:0000313" key="4">
    <source>
        <dbReference type="Proteomes" id="UP000471152"/>
    </source>
</evidence>
<accession>A0A6P0HG04</accession>
<proteinExistence type="predicted"/>
<dbReference type="Proteomes" id="UP000468828">
    <property type="component" value="Unassembled WGS sequence"/>
</dbReference>
<dbReference type="RefSeq" id="WP_163613405.1">
    <property type="nucleotide sequence ID" value="NZ_JAAGWB010000073.1"/>
</dbReference>
<name>A0A6P0HG04_9ACTN</name>
<dbReference type="Proteomes" id="UP000471152">
    <property type="component" value="Unassembled WGS sequence"/>
</dbReference>
<evidence type="ECO:0000313" key="1">
    <source>
        <dbReference type="EMBL" id="NEK96605.1"/>
    </source>
</evidence>
<dbReference type="AlphaFoldDB" id="A0A6P0HG04"/>
<reference evidence="1 3" key="1">
    <citation type="submission" date="2020-01" db="EMBL/GenBank/DDBJ databases">
        <title>the WGS Modestobacter muralis CPCC 204518.</title>
        <authorList>
            <person name="Jiang Z."/>
        </authorList>
    </citation>
    <scope>NUCLEOTIDE SEQUENCE [LARGE SCALE GENOMIC DNA]</scope>
    <source>
        <strain evidence="1 3">DSM 100205</strain>
    </source>
</reference>
<dbReference type="EMBL" id="JAAGWB010000073">
    <property type="protein sequence ID" value="NEN53524.1"/>
    <property type="molecule type" value="Genomic_DNA"/>
</dbReference>
<comment type="caution">
    <text evidence="2">The sequence shown here is derived from an EMBL/GenBank/DDBJ whole genome shotgun (WGS) entry which is preliminary data.</text>
</comment>
<organism evidence="2 4">
    <name type="scientific">Modestobacter muralis</name>
    <dbReference type="NCBI Taxonomy" id="1608614"/>
    <lineage>
        <taxon>Bacteria</taxon>
        <taxon>Bacillati</taxon>
        <taxon>Actinomycetota</taxon>
        <taxon>Actinomycetes</taxon>
        <taxon>Geodermatophilales</taxon>
        <taxon>Geodermatophilaceae</taxon>
        <taxon>Modestobacter</taxon>
    </lineage>
</organism>
<gene>
    <name evidence="2" type="ORF">G3R41_21715</name>
    <name evidence="1" type="ORF">GCU67_20900</name>
</gene>
<protein>
    <submittedName>
        <fullName evidence="2">Uncharacterized protein</fullName>
    </submittedName>
</protein>
<keyword evidence="3" id="KW-1185">Reference proteome</keyword>
<evidence type="ECO:0000313" key="2">
    <source>
        <dbReference type="EMBL" id="NEN53524.1"/>
    </source>
</evidence>